<evidence type="ECO:0000256" key="1">
    <source>
        <dbReference type="SAM" id="Phobius"/>
    </source>
</evidence>
<dbReference type="Proteomes" id="UP000806285">
    <property type="component" value="Unassembled WGS sequence"/>
</dbReference>
<evidence type="ECO:0000313" key="2">
    <source>
        <dbReference type="EMBL" id="MBE7367322.1"/>
    </source>
</evidence>
<name>A0ABR9S2M9_9BURK</name>
<feature type="transmembrane region" description="Helical" evidence="1">
    <location>
        <begin position="89"/>
        <end position="107"/>
    </location>
</feature>
<dbReference type="EMBL" id="JADDIV010000002">
    <property type="protein sequence ID" value="MBE7367322.1"/>
    <property type="molecule type" value="Genomic_DNA"/>
</dbReference>
<keyword evidence="1" id="KW-0812">Transmembrane</keyword>
<evidence type="ECO:0000313" key="3">
    <source>
        <dbReference type="Proteomes" id="UP000806285"/>
    </source>
</evidence>
<protein>
    <submittedName>
        <fullName evidence="2">Uncharacterized protein</fullName>
    </submittedName>
</protein>
<accession>A0ABR9S2M9</accession>
<proteinExistence type="predicted"/>
<dbReference type="RefSeq" id="WP_193675938.1">
    <property type="nucleotide sequence ID" value="NZ_JADDIV010000002.1"/>
</dbReference>
<keyword evidence="3" id="KW-1185">Reference proteome</keyword>
<keyword evidence="1" id="KW-0472">Membrane</keyword>
<sequence>MNAPRERKYVVAAKAVNRRTTPRAPAPPAPVARERAAATQARRRVGAPLAELLRTRADARRRVSALAVAGGMVAAGSGIALFLGWLQGSVILGGLGALGAGAGLLAVRSSGGRAAGRQDEGPQAPLLDEPAMRSFDDAMARVAPELPADAAQQLSDVKQLVVRIARHPAASGADEHFTLEDRMYVVECVRRYVPDALQAYLSVPRAQRSVEVAEGRTAQAVLSGQLALLRTALQEREQKLARSAAEALLRQERFLKSKR</sequence>
<feature type="transmembrane region" description="Helical" evidence="1">
    <location>
        <begin position="63"/>
        <end position="83"/>
    </location>
</feature>
<reference evidence="2 3" key="1">
    <citation type="submission" date="2020-10" db="EMBL/GenBank/DDBJ databases">
        <title>Ramlibacter sp. HM2 16S ribosomal RNA gene Genome sequencing and assembly.</title>
        <authorList>
            <person name="Kang M."/>
        </authorList>
    </citation>
    <scope>NUCLEOTIDE SEQUENCE [LARGE SCALE GENOMIC DNA]</scope>
    <source>
        <strain evidence="2 3">HM2</strain>
    </source>
</reference>
<keyword evidence="1" id="KW-1133">Transmembrane helix</keyword>
<organism evidence="2 3">
    <name type="scientific">Ramlibacter pallidus</name>
    <dbReference type="NCBI Taxonomy" id="2780087"/>
    <lineage>
        <taxon>Bacteria</taxon>
        <taxon>Pseudomonadati</taxon>
        <taxon>Pseudomonadota</taxon>
        <taxon>Betaproteobacteria</taxon>
        <taxon>Burkholderiales</taxon>
        <taxon>Comamonadaceae</taxon>
        <taxon>Ramlibacter</taxon>
    </lineage>
</organism>
<gene>
    <name evidence="2" type="ORF">IM787_07090</name>
</gene>
<comment type="caution">
    <text evidence="2">The sequence shown here is derived from an EMBL/GenBank/DDBJ whole genome shotgun (WGS) entry which is preliminary data.</text>
</comment>